<sequence>MLHFHIVTLFPESIEAYFNASMLKRAQEDGKIKVSLYNPKDFTKDRKERVDRRPYGGGPGMVLAPELVLKAAEKALSKTGKQKTKNTDVTTLFFSPSGKQFNAKMAKSLSKKKHLVMIAGHYEGVDARVQKILKAKPISVGPYVLTGGELPAAIVVDAVSRHVKGVLGDIMSLEEKRVASPAVYTRPEVLMWKGKKYKVPDVLKSGHHAKIEEWKRGQRGTAGLTAASARHTVLCEPHALSRDAA</sequence>
<keyword evidence="10 15" id="KW-0949">S-adenosyl-L-methionine</keyword>
<evidence type="ECO:0000256" key="2">
    <source>
        <dbReference type="ARBA" id="ARBA00004496"/>
    </source>
</evidence>
<evidence type="ECO:0000256" key="12">
    <source>
        <dbReference type="ARBA" id="ARBA00029736"/>
    </source>
</evidence>
<dbReference type="Gene3D" id="3.40.1280.10">
    <property type="match status" value="1"/>
</dbReference>
<evidence type="ECO:0000256" key="3">
    <source>
        <dbReference type="ARBA" id="ARBA00007630"/>
    </source>
</evidence>
<comment type="subcellular location">
    <subcellularLocation>
        <location evidence="2 15 17">Cytoplasm</location>
    </subcellularLocation>
</comment>
<evidence type="ECO:0000256" key="16">
    <source>
        <dbReference type="PIRSR" id="PIRSR000386-1"/>
    </source>
</evidence>
<dbReference type="SUPFAM" id="SSF75217">
    <property type="entry name" value="alpha/beta knot"/>
    <property type="match status" value="1"/>
</dbReference>
<dbReference type="NCBIfam" id="NF000648">
    <property type="entry name" value="PRK00026.1"/>
    <property type="match status" value="1"/>
</dbReference>
<proteinExistence type="inferred from homology"/>
<accession>A0A1F6EFR3</accession>
<evidence type="ECO:0000256" key="5">
    <source>
        <dbReference type="ARBA" id="ARBA00012807"/>
    </source>
</evidence>
<dbReference type="Proteomes" id="UP000177306">
    <property type="component" value="Unassembled WGS sequence"/>
</dbReference>
<evidence type="ECO:0000313" key="20">
    <source>
        <dbReference type="Proteomes" id="UP000177306"/>
    </source>
</evidence>
<evidence type="ECO:0000256" key="9">
    <source>
        <dbReference type="ARBA" id="ARBA00022679"/>
    </source>
</evidence>
<evidence type="ECO:0000256" key="11">
    <source>
        <dbReference type="ARBA" id="ARBA00022694"/>
    </source>
</evidence>
<dbReference type="PANTHER" id="PTHR46417">
    <property type="entry name" value="TRNA (GUANINE-N(1)-)-METHYLTRANSFERASE"/>
    <property type="match status" value="1"/>
</dbReference>
<dbReference type="EC" id="2.1.1.228" evidence="5 15"/>
<name>A0A1F6EFR3_9BACT</name>
<dbReference type="GO" id="GO:0002939">
    <property type="term" value="P:tRNA N1-guanine methylation"/>
    <property type="evidence" value="ECO:0007669"/>
    <property type="project" value="TreeGrafter"/>
</dbReference>
<evidence type="ECO:0000256" key="8">
    <source>
        <dbReference type="ARBA" id="ARBA00022603"/>
    </source>
</evidence>
<dbReference type="PANTHER" id="PTHR46417:SF1">
    <property type="entry name" value="TRNA (GUANINE-N(1)-)-METHYLTRANSFERASE"/>
    <property type="match status" value="1"/>
</dbReference>
<evidence type="ECO:0000256" key="14">
    <source>
        <dbReference type="ARBA" id="ARBA00047783"/>
    </source>
</evidence>
<keyword evidence="7 15" id="KW-0963">Cytoplasm</keyword>
<evidence type="ECO:0000256" key="17">
    <source>
        <dbReference type="RuleBase" id="RU003464"/>
    </source>
</evidence>
<dbReference type="AlphaFoldDB" id="A0A1F6EFR3"/>
<reference evidence="19 20" key="1">
    <citation type="journal article" date="2016" name="Nat. Commun.">
        <title>Thousands of microbial genomes shed light on interconnected biogeochemical processes in an aquifer system.</title>
        <authorList>
            <person name="Anantharaman K."/>
            <person name="Brown C.T."/>
            <person name="Hug L.A."/>
            <person name="Sharon I."/>
            <person name="Castelle C.J."/>
            <person name="Probst A.J."/>
            <person name="Thomas B.C."/>
            <person name="Singh A."/>
            <person name="Wilkins M.J."/>
            <person name="Karaoz U."/>
            <person name="Brodie E.L."/>
            <person name="Williams K.H."/>
            <person name="Hubbard S.S."/>
            <person name="Banfield J.F."/>
        </authorList>
    </citation>
    <scope>NUCLEOTIDE SEQUENCE [LARGE SCALE GENOMIC DNA]</scope>
</reference>
<dbReference type="GO" id="GO:0052906">
    <property type="term" value="F:tRNA (guanine(37)-N1)-methyltransferase activity"/>
    <property type="evidence" value="ECO:0007669"/>
    <property type="project" value="UniProtKB-UniRule"/>
</dbReference>
<organism evidence="19 20">
    <name type="scientific">Candidatus Kaiserbacteria bacterium RIFCSPLOWO2_01_FULL_53_17</name>
    <dbReference type="NCBI Taxonomy" id="1798511"/>
    <lineage>
        <taxon>Bacteria</taxon>
        <taxon>Candidatus Kaiseribacteriota</taxon>
    </lineage>
</organism>
<evidence type="ECO:0000256" key="15">
    <source>
        <dbReference type="HAMAP-Rule" id="MF_00605"/>
    </source>
</evidence>
<comment type="catalytic activity">
    <reaction evidence="14 15 17">
        <text>guanosine(37) in tRNA + S-adenosyl-L-methionine = N(1)-methylguanosine(37) in tRNA + S-adenosyl-L-homocysteine + H(+)</text>
        <dbReference type="Rhea" id="RHEA:36899"/>
        <dbReference type="Rhea" id="RHEA-COMP:10145"/>
        <dbReference type="Rhea" id="RHEA-COMP:10147"/>
        <dbReference type="ChEBI" id="CHEBI:15378"/>
        <dbReference type="ChEBI" id="CHEBI:57856"/>
        <dbReference type="ChEBI" id="CHEBI:59789"/>
        <dbReference type="ChEBI" id="CHEBI:73542"/>
        <dbReference type="ChEBI" id="CHEBI:74269"/>
        <dbReference type="EC" id="2.1.1.228"/>
    </reaction>
</comment>
<protein>
    <recommendedName>
        <fullName evidence="6 15">tRNA (guanine-N(1)-)-methyltransferase</fullName>
        <ecNumber evidence="5 15">2.1.1.228</ecNumber>
    </recommendedName>
    <alternativeName>
        <fullName evidence="12 15">M1G-methyltransferase</fullName>
    </alternativeName>
    <alternativeName>
        <fullName evidence="13 15">tRNA [GM37] methyltransferase</fullName>
    </alternativeName>
</protein>
<dbReference type="GO" id="GO:0005829">
    <property type="term" value="C:cytosol"/>
    <property type="evidence" value="ECO:0007669"/>
    <property type="project" value="TreeGrafter"/>
</dbReference>
<comment type="subunit">
    <text evidence="4 15 17">Homodimer.</text>
</comment>
<dbReference type="PIRSF" id="PIRSF000386">
    <property type="entry name" value="tRNA_mtase"/>
    <property type="match status" value="1"/>
</dbReference>
<dbReference type="InterPro" id="IPR002649">
    <property type="entry name" value="tRNA_m1G_MeTrfase_TrmD"/>
</dbReference>
<keyword evidence="8 15" id="KW-0489">Methyltransferase</keyword>
<dbReference type="EMBL" id="MFLY01000048">
    <property type="protein sequence ID" value="OGG72483.1"/>
    <property type="molecule type" value="Genomic_DNA"/>
</dbReference>
<evidence type="ECO:0000256" key="7">
    <source>
        <dbReference type="ARBA" id="ARBA00022490"/>
    </source>
</evidence>
<evidence type="ECO:0000256" key="10">
    <source>
        <dbReference type="ARBA" id="ARBA00022691"/>
    </source>
</evidence>
<feature type="domain" description="tRNA methyltransferase TRMD/TRM10-type" evidence="18">
    <location>
        <begin position="3"/>
        <end position="219"/>
    </location>
</feature>
<comment type="function">
    <text evidence="1 15 17">Specifically methylates guanosine-37 in various tRNAs.</text>
</comment>
<dbReference type="NCBIfam" id="TIGR00088">
    <property type="entry name" value="trmD"/>
    <property type="match status" value="1"/>
</dbReference>
<keyword evidence="9 15" id="KW-0808">Transferase</keyword>
<dbReference type="InterPro" id="IPR029026">
    <property type="entry name" value="tRNA_m1G_MTases_N"/>
</dbReference>
<evidence type="ECO:0000256" key="1">
    <source>
        <dbReference type="ARBA" id="ARBA00002634"/>
    </source>
</evidence>
<evidence type="ECO:0000256" key="6">
    <source>
        <dbReference type="ARBA" id="ARBA00014679"/>
    </source>
</evidence>
<evidence type="ECO:0000259" key="18">
    <source>
        <dbReference type="Pfam" id="PF01746"/>
    </source>
</evidence>
<comment type="caution">
    <text evidence="19">The sequence shown here is derived from an EMBL/GenBank/DDBJ whole genome shotgun (WGS) entry which is preliminary data.</text>
</comment>
<evidence type="ECO:0000313" key="19">
    <source>
        <dbReference type="EMBL" id="OGG72483.1"/>
    </source>
</evidence>
<evidence type="ECO:0000256" key="13">
    <source>
        <dbReference type="ARBA" id="ARBA00033392"/>
    </source>
</evidence>
<comment type="caution">
    <text evidence="15">Lacks conserved residue(s) required for the propagation of feature annotation.</text>
</comment>
<dbReference type="InterPro" id="IPR016009">
    <property type="entry name" value="tRNA_MeTrfase_TRMD/TRM10"/>
</dbReference>
<dbReference type="InterPro" id="IPR029028">
    <property type="entry name" value="Alpha/beta_knot_MTases"/>
</dbReference>
<evidence type="ECO:0000256" key="4">
    <source>
        <dbReference type="ARBA" id="ARBA00011738"/>
    </source>
</evidence>
<dbReference type="Pfam" id="PF01746">
    <property type="entry name" value="tRNA_m1G_MT"/>
    <property type="match status" value="1"/>
</dbReference>
<comment type="similarity">
    <text evidence="3 15 17">Belongs to the RNA methyltransferase TrmD family.</text>
</comment>
<dbReference type="HAMAP" id="MF_00605">
    <property type="entry name" value="TrmD"/>
    <property type="match status" value="1"/>
</dbReference>
<dbReference type="Gene3D" id="1.10.1270.20">
    <property type="entry name" value="tRNA(m1g37)methyltransferase, domain 2"/>
    <property type="match status" value="1"/>
</dbReference>
<gene>
    <name evidence="15" type="primary">trmD</name>
    <name evidence="19" type="ORF">A3A38_02470</name>
</gene>
<feature type="binding site" evidence="15 16">
    <location>
        <position position="120"/>
    </location>
    <ligand>
        <name>S-adenosyl-L-methionine</name>
        <dbReference type="ChEBI" id="CHEBI:59789"/>
    </ligand>
</feature>
<dbReference type="InterPro" id="IPR023148">
    <property type="entry name" value="tRNA_m1G_MeTrfase_C_sf"/>
</dbReference>
<keyword evidence="11 15" id="KW-0819">tRNA processing</keyword>